<dbReference type="AlphaFoldDB" id="A0A2I0TEN3"/>
<keyword evidence="2" id="KW-0548">Nucleotidyltransferase</keyword>
<dbReference type="InterPro" id="IPR000477">
    <property type="entry name" value="RT_dom"/>
</dbReference>
<dbReference type="EMBL" id="KZ511555">
    <property type="protein sequence ID" value="PKU32263.1"/>
    <property type="molecule type" value="Genomic_DNA"/>
</dbReference>
<evidence type="ECO:0000313" key="2">
    <source>
        <dbReference type="EMBL" id="PKU32263.1"/>
    </source>
</evidence>
<proteinExistence type="predicted"/>
<protein>
    <submittedName>
        <fullName evidence="2">Rna-directed dna polymerase from mobile element jockey-like</fullName>
    </submittedName>
</protein>
<evidence type="ECO:0000313" key="3">
    <source>
        <dbReference type="Proteomes" id="UP000233556"/>
    </source>
</evidence>
<gene>
    <name evidence="2" type="ORF">llap_17432</name>
</gene>
<sequence>MTCLVDEGKAINFVYLDFSKVFDIISHSVVLEKLAVNGVKSSWQLVTSDVLQGSVFGMVLFNIFINDLDEVIERTLIFTSKTGLEESRAPESKEDIPLVEEDQVREYLRKLDIHKPMGPEGMHPRVLRELADVMRSQSVVISSMECSWRPVASGVPQGSILDLDQGYDLIGITETWWDGSYDRSVGAEGYRLFRKDRQGRRRGGVSLYVNGQLECMELCLGMDEELTKNLWVRIKGKGRDR</sequence>
<keyword evidence="2" id="KW-0808">Transferase</keyword>
<dbReference type="GO" id="GO:0003964">
    <property type="term" value="F:RNA-directed DNA polymerase activity"/>
    <property type="evidence" value="ECO:0007669"/>
    <property type="project" value="UniProtKB-KW"/>
</dbReference>
<organism evidence="2 3">
    <name type="scientific">Limosa lapponica baueri</name>
    <dbReference type="NCBI Taxonomy" id="1758121"/>
    <lineage>
        <taxon>Eukaryota</taxon>
        <taxon>Metazoa</taxon>
        <taxon>Chordata</taxon>
        <taxon>Craniata</taxon>
        <taxon>Vertebrata</taxon>
        <taxon>Euteleostomi</taxon>
        <taxon>Archelosauria</taxon>
        <taxon>Archosauria</taxon>
        <taxon>Dinosauria</taxon>
        <taxon>Saurischia</taxon>
        <taxon>Theropoda</taxon>
        <taxon>Coelurosauria</taxon>
        <taxon>Aves</taxon>
        <taxon>Neognathae</taxon>
        <taxon>Neoaves</taxon>
        <taxon>Charadriiformes</taxon>
        <taxon>Scolopacidae</taxon>
        <taxon>Limosa</taxon>
    </lineage>
</organism>
<dbReference type="OrthoDB" id="416454at2759"/>
<dbReference type="Gene3D" id="3.60.10.10">
    <property type="entry name" value="Endonuclease/exonuclease/phosphatase"/>
    <property type="match status" value="1"/>
</dbReference>
<feature type="domain" description="Reverse transcriptase" evidence="1">
    <location>
        <begin position="1"/>
        <end position="174"/>
    </location>
</feature>
<name>A0A2I0TEN3_LIMLA</name>
<dbReference type="InterPro" id="IPR036691">
    <property type="entry name" value="Endo/exonu/phosph_ase_sf"/>
</dbReference>
<dbReference type="PROSITE" id="PS50878">
    <property type="entry name" value="RT_POL"/>
    <property type="match status" value="1"/>
</dbReference>
<reference evidence="3" key="1">
    <citation type="submission" date="2017-11" db="EMBL/GenBank/DDBJ databases">
        <authorList>
            <person name="Lima N.C."/>
            <person name="Parody-Merino A.M."/>
            <person name="Battley P.F."/>
            <person name="Fidler A.E."/>
            <person name="Prosdocimi F."/>
        </authorList>
    </citation>
    <scope>NUCLEOTIDE SEQUENCE [LARGE SCALE GENOMIC DNA]</scope>
</reference>
<keyword evidence="3" id="KW-1185">Reference proteome</keyword>
<evidence type="ECO:0000259" key="1">
    <source>
        <dbReference type="PROSITE" id="PS50878"/>
    </source>
</evidence>
<keyword evidence="2" id="KW-0695">RNA-directed DNA polymerase</keyword>
<reference evidence="3" key="2">
    <citation type="submission" date="2017-12" db="EMBL/GenBank/DDBJ databases">
        <title>Genome sequence of the Bar-tailed Godwit (Limosa lapponica baueri).</title>
        <authorList>
            <person name="Lima N.C.B."/>
            <person name="Parody-Merino A.M."/>
            <person name="Battley P.F."/>
            <person name="Fidler A.E."/>
            <person name="Prosdocimi F."/>
        </authorList>
    </citation>
    <scope>NUCLEOTIDE SEQUENCE [LARGE SCALE GENOMIC DNA]</scope>
</reference>
<accession>A0A2I0TEN3</accession>
<dbReference type="PANTHER" id="PTHR33332">
    <property type="entry name" value="REVERSE TRANSCRIPTASE DOMAIN-CONTAINING PROTEIN"/>
    <property type="match status" value="1"/>
</dbReference>
<dbReference type="Proteomes" id="UP000233556">
    <property type="component" value="Unassembled WGS sequence"/>
</dbReference>